<evidence type="ECO:0000313" key="15">
    <source>
        <dbReference type="EMBL" id="MBB6647813.1"/>
    </source>
</evidence>
<feature type="region of interest" description="Disordered" evidence="13">
    <location>
        <begin position="489"/>
        <end position="509"/>
    </location>
</feature>
<keyword evidence="10 14" id="KW-0472">Membrane</keyword>
<evidence type="ECO:0000256" key="6">
    <source>
        <dbReference type="ARBA" id="ARBA00022847"/>
    </source>
</evidence>
<feature type="transmembrane region" description="Helical" evidence="14">
    <location>
        <begin position="447"/>
        <end position="469"/>
    </location>
</feature>
<evidence type="ECO:0000256" key="9">
    <source>
        <dbReference type="ARBA" id="ARBA00023065"/>
    </source>
</evidence>
<evidence type="ECO:0000256" key="5">
    <source>
        <dbReference type="ARBA" id="ARBA00022692"/>
    </source>
</evidence>
<gene>
    <name evidence="15" type="ORF">H5V44_16235</name>
</gene>
<proteinExistence type="inferred from homology"/>
<comment type="caution">
    <text evidence="15">The sequence shown here is derived from an EMBL/GenBank/DDBJ whole genome shotgun (WGS) entry which is preliminary data.</text>
</comment>
<dbReference type="PANTHER" id="PTHR48086">
    <property type="entry name" value="SODIUM/PROLINE SYMPORTER-RELATED"/>
    <property type="match status" value="1"/>
</dbReference>
<comment type="similarity">
    <text evidence="2 12">Belongs to the sodium:solute symporter (SSF) (TC 2.A.21) family.</text>
</comment>
<dbReference type="RefSeq" id="WP_185194185.1">
    <property type="nucleotide sequence ID" value="NZ_JACKXD010000007.1"/>
</dbReference>
<keyword evidence="8" id="KW-0915">Sodium</keyword>
<feature type="transmembrane region" description="Helical" evidence="14">
    <location>
        <begin position="392"/>
        <end position="416"/>
    </location>
</feature>
<dbReference type="Gene3D" id="1.20.1730.10">
    <property type="entry name" value="Sodium/glucose cotransporter"/>
    <property type="match status" value="1"/>
</dbReference>
<feature type="transmembrane region" description="Helical" evidence="14">
    <location>
        <begin position="321"/>
        <end position="345"/>
    </location>
</feature>
<evidence type="ECO:0000256" key="4">
    <source>
        <dbReference type="ARBA" id="ARBA00022475"/>
    </source>
</evidence>
<name>A0A7J9SMX8_9EURY</name>
<dbReference type="GO" id="GO:0005886">
    <property type="term" value="C:plasma membrane"/>
    <property type="evidence" value="ECO:0007669"/>
    <property type="project" value="UniProtKB-SubCell"/>
</dbReference>
<evidence type="ECO:0000256" key="14">
    <source>
        <dbReference type="SAM" id="Phobius"/>
    </source>
</evidence>
<feature type="transmembrane region" description="Helical" evidence="14">
    <location>
        <begin position="6"/>
        <end position="25"/>
    </location>
</feature>
<keyword evidence="7 14" id="KW-1133">Transmembrane helix</keyword>
<dbReference type="PANTHER" id="PTHR48086:SF3">
    <property type="entry name" value="SODIUM_PROLINE SYMPORTER"/>
    <property type="match status" value="1"/>
</dbReference>
<evidence type="ECO:0000313" key="16">
    <source>
        <dbReference type="Proteomes" id="UP000546257"/>
    </source>
</evidence>
<evidence type="ECO:0000256" key="2">
    <source>
        <dbReference type="ARBA" id="ARBA00006434"/>
    </source>
</evidence>
<comment type="subcellular location">
    <subcellularLocation>
        <location evidence="1">Cell membrane</location>
        <topology evidence="1">Multi-pass membrane protein</topology>
    </subcellularLocation>
</comment>
<feature type="transmembrane region" description="Helical" evidence="14">
    <location>
        <begin position="167"/>
        <end position="188"/>
    </location>
</feature>
<dbReference type="Pfam" id="PF00474">
    <property type="entry name" value="SSF"/>
    <property type="match status" value="1"/>
</dbReference>
<evidence type="ECO:0000256" key="13">
    <source>
        <dbReference type="SAM" id="MobiDB-lite"/>
    </source>
</evidence>
<keyword evidence="4" id="KW-1003">Cell membrane</keyword>
<evidence type="ECO:0000256" key="1">
    <source>
        <dbReference type="ARBA" id="ARBA00004651"/>
    </source>
</evidence>
<protein>
    <submittedName>
        <fullName evidence="15">Sodium:solute symporter family protein</fullName>
    </submittedName>
</protein>
<reference evidence="15 16" key="1">
    <citation type="submission" date="2020-08" db="EMBL/GenBank/DDBJ databases">
        <authorList>
            <person name="Seo M.-J."/>
        </authorList>
    </citation>
    <scope>NUCLEOTIDE SEQUENCE [LARGE SCALE GENOMIC DNA]</scope>
    <source>
        <strain evidence="15 16">MBLA0160</strain>
    </source>
</reference>
<feature type="transmembrane region" description="Helical" evidence="14">
    <location>
        <begin position="423"/>
        <end position="441"/>
    </location>
</feature>
<keyword evidence="6" id="KW-0769">Symport</keyword>
<dbReference type="Proteomes" id="UP000546257">
    <property type="component" value="Unassembled WGS sequence"/>
</dbReference>
<keyword evidence="3" id="KW-0813">Transport</keyword>
<feature type="transmembrane region" description="Helical" evidence="14">
    <location>
        <begin position="195"/>
        <end position="215"/>
    </location>
</feature>
<feature type="transmembrane region" description="Helical" evidence="14">
    <location>
        <begin position="45"/>
        <end position="66"/>
    </location>
</feature>
<dbReference type="EMBL" id="JACKXD010000007">
    <property type="protein sequence ID" value="MBB6647813.1"/>
    <property type="molecule type" value="Genomic_DNA"/>
</dbReference>
<evidence type="ECO:0000256" key="7">
    <source>
        <dbReference type="ARBA" id="ARBA00022989"/>
    </source>
</evidence>
<accession>A0A7J9SMX8</accession>
<dbReference type="InterPro" id="IPR001734">
    <property type="entry name" value="Na/solute_symporter"/>
</dbReference>
<dbReference type="InterPro" id="IPR050277">
    <property type="entry name" value="Sodium:Solute_Symporter"/>
</dbReference>
<evidence type="ECO:0000256" key="3">
    <source>
        <dbReference type="ARBA" id="ARBA00022448"/>
    </source>
</evidence>
<dbReference type="GO" id="GO:0006814">
    <property type="term" value="P:sodium ion transport"/>
    <property type="evidence" value="ECO:0007669"/>
    <property type="project" value="UniProtKB-KW"/>
</dbReference>
<evidence type="ECO:0000256" key="11">
    <source>
        <dbReference type="ARBA" id="ARBA00023201"/>
    </source>
</evidence>
<feature type="transmembrane region" description="Helical" evidence="14">
    <location>
        <begin position="366"/>
        <end position="386"/>
    </location>
</feature>
<dbReference type="PROSITE" id="PS50283">
    <property type="entry name" value="NA_SOLUT_SYMP_3"/>
    <property type="match status" value="1"/>
</dbReference>
<dbReference type="CDD" id="cd10322">
    <property type="entry name" value="SLC5sbd"/>
    <property type="match status" value="1"/>
</dbReference>
<feature type="transmembrane region" description="Helical" evidence="14">
    <location>
        <begin position="235"/>
        <end position="253"/>
    </location>
</feature>
<evidence type="ECO:0000256" key="10">
    <source>
        <dbReference type="ARBA" id="ARBA00023136"/>
    </source>
</evidence>
<evidence type="ECO:0000256" key="12">
    <source>
        <dbReference type="RuleBase" id="RU362091"/>
    </source>
</evidence>
<keyword evidence="16" id="KW-1185">Reference proteome</keyword>
<feature type="transmembrane region" description="Helical" evidence="14">
    <location>
        <begin position="72"/>
        <end position="96"/>
    </location>
</feature>
<sequence>MPSIWVWMGLTVTTVYLLVLVYLGYRGSQLTLDDVSDYFVAEGTISSALIFLTGIGTALSSFTFLGGSGITYSLGIAGIVIVGAIVVTDIPAMVILGEKFWKISKMGKDYVTPSDLLCDRFDDSSTLRVIVALIAIGFSFFYIAIQFKGMGLVLNVLTGEFISQNAAIAYIGLFMAVYIAIGGMRGVVYTDALQAILLFGGLAAVSLWIVFTVPGDIYVRATEQAAKVGTIQGDLINLYTVAAGFGLSLPVWPHMWERYYAAKNHSGVWGLGLAEGVGDTFLLTLFAGLIGFAGLVVFPGLEGAQTDTVVLRFIEQMPGPLLGLMMAAAVAAAMSTADSIILMIGSIFSRDVYQVLISGDASEKKLATYSKVVSGVIALGALLVATRPLGELIQLVLDLSFPGYFLLFPVAIAAFWWPRANKYGVSAGLVAGTATLVYLLATDTSVFNIWVGFPGAIVVIGVMIVVSYLTPEPPEDRVNEFIYEVREADPADLEGGTGQHAKGGTPADD</sequence>
<keyword evidence="11" id="KW-0739">Sodium transport</keyword>
<organism evidence="15 16">
    <name type="scientific">Halobellus ruber</name>
    <dbReference type="NCBI Taxonomy" id="2761102"/>
    <lineage>
        <taxon>Archaea</taxon>
        <taxon>Methanobacteriati</taxon>
        <taxon>Methanobacteriota</taxon>
        <taxon>Stenosarchaea group</taxon>
        <taxon>Halobacteria</taxon>
        <taxon>Halobacteriales</taxon>
        <taxon>Haloferacaceae</taxon>
        <taxon>Halobellus</taxon>
    </lineage>
</organism>
<dbReference type="InterPro" id="IPR038377">
    <property type="entry name" value="Na/Glc_symporter_sf"/>
</dbReference>
<feature type="transmembrane region" description="Helical" evidence="14">
    <location>
        <begin position="129"/>
        <end position="147"/>
    </location>
</feature>
<dbReference type="AlphaFoldDB" id="A0A7J9SMX8"/>
<evidence type="ECO:0000256" key="8">
    <source>
        <dbReference type="ARBA" id="ARBA00023053"/>
    </source>
</evidence>
<dbReference type="GO" id="GO:0015293">
    <property type="term" value="F:symporter activity"/>
    <property type="evidence" value="ECO:0007669"/>
    <property type="project" value="UniProtKB-KW"/>
</dbReference>
<feature type="transmembrane region" description="Helical" evidence="14">
    <location>
        <begin position="281"/>
        <end position="301"/>
    </location>
</feature>
<keyword evidence="9" id="KW-0406">Ion transport</keyword>
<keyword evidence="5 14" id="KW-0812">Transmembrane</keyword>